<dbReference type="PANTHER" id="PTHR20991:SF0">
    <property type="entry name" value="PROTEIN PTHB1"/>
    <property type="match status" value="1"/>
</dbReference>
<feature type="region of interest" description="Disordered" evidence="2">
    <location>
        <begin position="811"/>
        <end position="844"/>
    </location>
</feature>
<name>A0ABD1ENI8_HYPHA</name>
<keyword evidence="1" id="KW-0175">Coiled coil</keyword>
<dbReference type="InterPro" id="IPR028074">
    <property type="entry name" value="PHTB1_GAE_dom"/>
</dbReference>
<feature type="domain" description="PTHB1 C-terminal helix bundle" evidence="7">
    <location>
        <begin position="727"/>
        <end position="800"/>
    </location>
</feature>
<gene>
    <name evidence="8" type="ORF">ABEB36_008922</name>
</gene>
<proteinExistence type="predicted"/>
<dbReference type="EMBL" id="JBDJPC010000006">
    <property type="protein sequence ID" value="KAL1498065.1"/>
    <property type="molecule type" value="Genomic_DNA"/>
</dbReference>
<dbReference type="InterPro" id="IPR055364">
    <property type="entry name" value="PTHB1_CtH_dom"/>
</dbReference>
<dbReference type="Pfam" id="PF14728">
    <property type="entry name" value="PTHB1_GAE"/>
    <property type="match status" value="1"/>
</dbReference>
<dbReference type="Pfam" id="PF23338">
    <property type="entry name" value="PTHB1_hp"/>
    <property type="match status" value="1"/>
</dbReference>
<evidence type="ECO:0008006" key="10">
    <source>
        <dbReference type="Google" id="ProtNLM"/>
    </source>
</evidence>
<evidence type="ECO:0000256" key="2">
    <source>
        <dbReference type="SAM" id="MobiDB-lite"/>
    </source>
</evidence>
<evidence type="ECO:0000313" key="9">
    <source>
        <dbReference type="Proteomes" id="UP001566132"/>
    </source>
</evidence>
<evidence type="ECO:0000259" key="4">
    <source>
        <dbReference type="Pfam" id="PF14728"/>
    </source>
</evidence>
<dbReference type="InterPro" id="IPR055362">
    <property type="entry name" value="PTHB1_pf_dom"/>
</dbReference>
<evidence type="ECO:0000313" key="8">
    <source>
        <dbReference type="EMBL" id="KAL1498065.1"/>
    </source>
</evidence>
<reference evidence="8 9" key="1">
    <citation type="submission" date="2024-05" db="EMBL/GenBank/DDBJ databases">
        <title>Genetic variation in Jamaican populations of the coffee berry borer (Hypothenemus hampei).</title>
        <authorList>
            <person name="Errbii M."/>
            <person name="Myrie A."/>
        </authorList>
    </citation>
    <scope>NUCLEOTIDE SEQUENCE [LARGE SCALE GENOMIC DNA]</scope>
    <source>
        <strain evidence="8">JA-Hopewell-2020-01-JO</strain>
        <tissue evidence="8">Whole body</tissue>
    </source>
</reference>
<dbReference type="Pfam" id="PF23337">
    <property type="entry name" value="PTHB1_pf"/>
    <property type="match status" value="1"/>
</dbReference>
<dbReference type="InterPro" id="IPR026511">
    <property type="entry name" value="PTHB1"/>
</dbReference>
<feature type="coiled-coil region" evidence="1">
    <location>
        <begin position="367"/>
        <end position="394"/>
    </location>
</feature>
<evidence type="ECO:0000259" key="3">
    <source>
        <dbReference type="Pfam" id="PF14727"/>
    </source>
</evidence>
<comment type="caution">
    <text evidence="8">The sequence shown here is derived from an EMBL/GenBank/DDBJ whole genome shotgun (WGS) entry which is preliminary data.</text>
</comment>
<dbReference type="Proteomes" id="UP001566132">
    <property type="component" value="Unassembled WGS sequence"/>
</dbReference>
<feature type="domain" description="PTHB1 N-terminal" evidence="3">
    <location>
        <begin position="1"/>
        <end position="359"/>
    </location>
</feature>
<evidence type="ECO:0000259" key="7">
    <source>
        <dbReference type="Pfam" id="PF23339"/>
    </source>
</evidence>
<dbReference type="PANTHER" id="PTHR20991">
    <property type="entry name" value="PARATHYROID HORMONE-RESPONSIVE B1 GENE"/>
    <property type="match status" value="1"/>
</dbReference>
<dbReference type="InterPro" id="IPR055363">
    <property type="entry name" value="PTHB1_hp_dom"/>
</dbReference>
<keyword evidence="9" id="KW-1185">Reference proteome</keyword>
<dbReference type="Pfam" id="PF14727">
    <property type="entry name" value="PHTB1_N"/>
    <property type="match status" value="1"/>
</dbReference>
<dbReference type="AlphaFoldDB" id="A0ABD1ENI8"/>
<feature type="domain" description="PTHB1 hairpin" evidence="6">
    <location>
        <begin position="620"/>
        <end position="722"/>
    </location>
</feature>
<sequence>MSLFKIRQFWSSTCEENENFDQNSLMVASVNSQFDYIITSSHNGVLRIFKPSCESNENGIFRGFQPNDSIIEKIFDTPILQTACGKLLSGSQETHLAVLHPRLLTVYSLICKTGKTDHGNEVDLQLLYEHKLHRSAANCVVGPFGGSKNRDFICVQSLDGLLSFFEHENQVFHFNLPDFLLPGPLCYLSRNDCFIHFGSDWIIRAYRYKALSEIRDENSDPIYSKPKIFSEWDYSLGESVMDIQIINDSDNNNKETWIVILGEKNLFSLSANGRLKFMIKLGFCPLCMDSYVIESNLFTLIISETNHLLVYENTTLKWSARLEFLPISIKRAFFEQVKGALVLLSDEGRLECSYLGTEPSLFVAPPMHVQEINFDDAEKQLLELEKIIASSNSNDSRVQKNIEEELEVIVNVSAEPEICTFQHNIKNATNNYMCKVDVKLIPKITFQEIQVSIAVQRPLKVVPNIHFFSNINVASNVSSYIFLDMAADVSSLKFEIIVSVINNFGVPCTKIKSGMLPLSLVLEKCHPEKDNKHKITLVFHDASITLALLFPEFSTEEQSIFNAIGLKSASGNVGTILLAKSSEKYRLQSDNFTMLSLITEQLIIRVKKHYPNVKISFNSSLPGNEILVFVQKHFKTQQKVKEFQNLLLLFSTQFRLIQKRLISKYRTKTPISLKFLELLLNDTYSDILDVTGKLEKELENLQKIQTDLSCCLHLLNELIQLLNINDDDILNMIKSVYSTEIIDLDSQAWEDIMDVSLCFLLRTVMAKTEKDKLRAPHTCFEEIKDISKLEKHFLQVLERIPKQNFLKEMENQLDEDEPASDKLHGTDSFEDEKNETKPIGSQYGEFSSRLLSARKSLMRRHKINDLQLNEDPKDE</sequence>
<accession>A0ABD1ENI8</accession>
<dbReference type="Pfam" id="PF23339">
    <property type="entry name" value="PTHB1_CtH"/>
    <property type="match status" value="1"/>
</dbReference>
<protein>
    <recommendedName>
        <fullName evidence="10">Protein PTHB1</fullName>
    </recommendedName>
</protein>
<evidence type="ECO:0000256" key="1">
    <source>
        <dbReference type="SAM" id="Coils"/>
    </source>
</evidence>
<dbReference type="InterPro" id="IPR028073">
    <property type="entry name" value="PHTB1_N_dom"/>
</dbReference>
<organism evidence="8 9">
    <name type="scientific">Hypothenemus hampei</name>
    <name type="common">Coffee berry borer</name>
    <dbReference type="NCBI Taxonomy" id="57062"/>
    <lineage>
        <taxon>Eukaryota</taxon>
        <taxon>Metazoa</taxon>
        <taxon>Ecdysozoa</taxon>
        <taxon>Arthropoda</taxon>
        <taxon>Hexapoda</taxon>
        <taxon>Insecta</taxon>
        <taxon>Pterygota</taxon>
        <taxon>Neoptera</taxon>
        <taxon>Endopterygota</taxon>
        <taxon>Coleoptera</taxon>
        <taxon>Polyphaga</taxon>
        <taxon>Cucujiformia</taxon>
        <taxon>Curculionidae</taxon>
        <taxon>Scolytinae</taxon>
        <taxon>Hypothenemus</taxon>
    </lineage>
</organism>
<evidence type="ECO:0000259" key="5">
    <source>
        <dbReference type="Pfam" id="PF23337"/>
    </source>
</evidence>
<feature type="domain" description="PTHB1 platform" evidence="5">
    <location>
        <begin position="517"/>
        <end position="615"/>
    </location>
</feature>
<feature type="domain" description="PTHB1 GAE" evidence="4">
    <location>
        <begin position="433"/>
        <end position="507"/>
    </location>
</feature>
<evidence type="ECO:0000259" key="6">
    <source>
        <dbReference type="Pfam" id="PF23338"/>
    </source>
</evidence>